<organism evidence="2 3">
    <name type="scientific">Candidatus Terasakiella magnetica</name>
    <dbReference type="NCBI Taxonomy" id="1867952"/>
    <lineage>
        <taxon>Bacteria</taxon>
        <taxon>Pseudomonadati</taxon>
        <taxon>Pseudomonadota</taxon>
        <taxon>Alphaproteobacteria</taxon>
        <taxon>Rhodospirillales</taxon>
        <taxon>Terasakiellaceae</taxon>
        <taxon>Terasakiella</taxon>
    </lineage>
</organism>
<feature type="transmembrane region" description="Helical" evidence="1">
    <location>
        <begin position="20"/>
        <end position="41"/>
    </location>
</feature>
<keyword evidence="1" id="KW-0812">Transmembrane</keyword>
<sequence>MGLFCNYPCFLGVTGKFFKPVYNISTISLVQWSYQFFTFFLQTEDFAMTSKRLISSILLISLIVLGISSAVAQARSGSGLPLPRFVTLRSGEVNLRAGPGVRYPVEWVYKKRHLPVEVVAEYDTWRKIRDWQGTQGWVHQGMLSGKRSIIIMGNLRTLRAQPKTNANPSARLEEGVIAKLLECPTGMTWCKIDAEGYQGWLRKAEFWGVYSGENLE</sequence>
<keyword evidence="1" id="KW-0472">Membrane</keyword>
<dbReference type="EMBL" id="FLYE01000048">
    <property type="protein sequence ID" value="SCA58313.1"/>
    <property type="molecule type" value="Genomic_DNA"/>
</dbReference>
<dbReference type="AlphaFoldDB" id="A0A1C3RM21"/>
<accession>A0A1C3RM21</accession>
<evidence type="ECO:0008006" key="4">
    <source>
        <dbReference type="Google" id="ProtNLM"/>
    </source>
</evidence>
<dbReference type="Gene3D" id="2.30.30.40">
    <property type="entry name" value="SH3 Domains"/>
    <property type="match status" value="1"/>
</dbReference>
<dbReference type="Proteomes" id="UP000231658">
    <property type="component" value="Unassembled WGS sequence"/>
</dbReference>
<proteinExistence type="predicted"/>
<keyword evidence="3" id="KW-1185">Reference proteome</keyword>
<feature type="transmembrane region" description="Helical" evidence="1">
    <location>
        <begin position="53"/>
        <end position="72"/>
    </location>
</feature>
<keyword evidence="1" id="KW-1133">Transmembrane helix</keyword>
<gene>
    <name evidence="2" type="ORF">MTBPR1_90160</name>
</gene>
<dbReference type="STRING" id="1867952.MTBPR1_90160"/>
<evidence type="ECO:0000313" key="3">
    <source>
        <dbReference type="Proteomes" id="UP000231658"/>
    </source>
</evidence>
<evidence type="ECO:0000256" key="1">
    <source>
        <dbReference type="SAM" id="Phobius"/>
    </source>
</evidence>
<dbReference type="InterPro" id="IPR010466">
    <property type="entry name" value="DUF1058"/>
</dbReference>
<reference evidence="2 3" key="1">
    <citation type="submission" date="2016-07" db="EMBL/GenBank/DDBJ databases">
        <authorList>
            <person name="Lefevre C.T."/>
        </authorList>
    </citation>
    <scope>NUCLEOTIDE SEQUENCE [LARGE SCALE GENOMIC DNA]</scope>
    <source>
        <strain evidence="2">PR1</strain>
    </source>
</reference>
<evidence type="ECO:0000313" key="2">
    <source>
        <dbReference type="EMBL" id="SCA58313.1"/>
    </source>
</evidence>
<protein>
    <recommendedName>
        <fullName evidence="4">SH3b domain-containing protein</fullName>
    </recommendedName>
</protein>
<name>A0A1C3RM21_9PROT</name>
<dbReference type="Pfam" id="PF06347">
    <property type="entry name" value="SH3_4"/>
    <property type="match status" value="2"/>
</dbReference>